<dbReference type="InterPro" id="IPR006312">
    <property type="entry name" value="TatA/E"/>
</dbReference>
<evidence type="ECO:0000256" key="5">
    <source>
        <dbReference type="ARBA" id="ARBA00022927"/>
    </source>
</evidence>
<protein>
    <recommendedName>
        <fullName evidence="9">Sec-independent protein translocase protein TatA</fullName>
    </recommendedName>
</protein>
<keyword evidence="7 9" id="KW-0811">Translocation</keyword>
<keyword evidence="9" id="KW-0997">Cell inner membrane</keyword>
<dbReference type="InterPro" id="IPR003369">
    <property type="entry name" value="TatA/B/E"/>
</dbReference>
<dbReference type="KEGG" id="wch:wcw_0021"/>
<dbReference type="GO" id="GO:0043953">
    <property type="term" value="P:protein transport by the Tat complex"/>
    <property type="evidence" value="ECO:0007669"/>
    <property type="project" value="UniProtKB-UniRule"/>
</dbReference>
<evidence type="ECO:0000313" key="11">
    <source>
        <dbReference type="Proteomes" id="UP000001505"/>
    </source>
</evidence>
<dbReference type="Proteomes" id="UP000001505">
    <property type="component" value="Chromosome"/>
</dbReference>
<dbReference type="HOGENOM" id="CLU_086034_6_2_0"/>
<evidence type="ECO:0000256" key="3">
    <source>
        <dbReference type="ARBA" id="ARBA00022475"/>
    </source>
</evidence>
<dbReference type="OrthoDB" id="22028at2"/>
<comment type="function">
    <text evidence="9">Part of the twin-arginine translocation (Tat) system that transports large folded proteins containing a characteristic twin-arginine motif in their signal peptide across membranes. TatA could form the protein-conducting channel of the Tat system.</text>
</comment>
<dbReference type="AlphaFoldDB" id="D6YTD7"/>
<dbReference type="GO" id="GO:0008320">
    <property type="term" value="F:protein transmembrane transporter activity"/>
    <property type="evidence" value="ECO:0007669"/>
    <property type="project" value="UniProtKB-UniRule"/>
</dbReference>
<keyword evidence="11" id="KW-1185">Reference proteome</keyword>
<evidence type="ECO:0000256" key="7">
    <source>
        <dbReference type="ARBA" id="ARBA00023010"/>
    </source>
</evidence>
<dbReference type="Pfam" id="PF02416">
    <property type="entry name" value="TatA_B_E"/>
    <property type="match status" value="1"/>
</dbReference>
<comment type="subunit">
    <text evidence="9">Forms a complex with TatC.</text>
</comment>
<proteinExistence type="inferred from homology"/>
<accession>D6YTD7</accession>
<evidence type="ECO:0000256" key="8">
    <source>
        <dbReference type="ARBA" id="ARBA00023136"/>
    </source>
</evidence>
<reference evidence="10 11" key="1">
    <citation type="journal article" date="2010" name="PLoS ONE">
        <title>The Waddlia genome: a window into chlamydial biology.</title>
        <authorList>
            <person name="Bertelli C."/>
            <person name="Collyn F."/>
            <person name="Croxatto A."/>
            <person name="Ruckert C."/>
            <person name="Polkinghorne A."/>
            <person name="Kebbi-Beghdadi C."/>
            <person name="Goesmann A."/>
            <person name="Vaughan L."/>
            <person name="Greub G."/>
        </authorList>
    </citation>
    <scope>NUCLEOTIDE SEQUENCE [LARGE SCALE GENOMIC DNA]</scope>
    <source>
        <strain evidence="11">ATCC VR-1470 / WSU 86-1044</strain>
    </source>
</reference>
<keyword evidence="8 9" id="KW-0472">Membrane</keyword>
<keyword evidence="6 9" id="KW-1133">Transmembrane helix</keyword>
<keyword evidence="3 9" id="KW-1003">Cell membrane</keyword>
<dbReference type="EMBL" id="CP001928">
    <property type="protein sequence ID" value="ADI37398.1"/>
    <property type="molecule type" value="Genomic_DNA"/>
</dbReference>
<dbReference type="PANTHER" id="PTHR42982">
    <property type="entry name" value="SEC-INDEPENDENT PROTEIN TRANSLOCASE PROTEIN TATA"/>
    <property type="match status" value="1"/>
</dbReference>
<comment type="subcellular location">
    <subcellularLocation>
        <location evidence="9">Cell inner membrane</location>
        <topology evidence="9">Single-pass membrane protein</topology>
    </subcellularLocation>
    <subcellularLocation>
        <location evidence="1">Cell membrane</location>
        <topology evidence="1">Single-pass membrane protein</topology>
    </subcellularLocation>
</comment>
<comment type="similarity">
    <text evidence="9">Belongs to the TatA/E family.</text>
</comment>
<evidence type="ECO:0000256" key="1">
    <source>
        <dbReference type="ARBA" id="ARBA00004162"/>
    </source>
</evidence>
<evidence type="ECO:0000313" key="10">
    <source>
        <dbReference type="EMBL" id="ADI37398.1"/>
    </source>
</evidence>
<keyword evidence="2 9" id="KW-0813">Transport</keyword>
<dbReference type="RefSeq" id="WP_013181126.1">
    <property type="nucleotide sequence ID" value="NC_014225.1"/>
</dbReference>
<dbReference type="PANTHER" id="PTHR42982:SF1">
    <property type="entry name" value="SEC-INDEPENDENT PROTEIN TRANSLOCASE PROTEIN TATA"/>
    <property type="match status" value="1"/>
</dbReference>
<evidence type="ECO:0000256" key="9">
    <source>
        <dbReference type="HAMAP-Rule" id="MF_00236"/>
    </source>
</evidence>
<dbReference type="GO" id="GO:0033281">
    <property type="term" value="C:TAT protein transport complex"/>
    <property type="evidence" value="ECO:0007669"/>
    <property type="project" value="UniProtKB-UniRule"/>
</dbReference>
<sequence>MIGSAEVIVILCLILLLFGGKKLPEFARSLGKGIREFKRAVHGEETTDDNDGKQ</sequence>
<dbReference type="STRING" id="716544.wcw_0021"/>
<keyword evidence="4 9" id="KW-0812">Transmembrane</keyword>
<dbReference type="eggNOG" id="COG1826">
    <property type="taxonomic scope" value="Bacteria"/>
</dbReference>
<dbReference type="NCBIfam" id="TIGR01411">
    <property type="entry name" value="tatAE"/>
    <property type="match status" value="1"/>
</dbReference>
<dbReference type="HAMAP" id="MF_00236">
    <property type="entry name" value="TatA_E"/>
    <property type="match status" value="1"/>
</dbReference>
<keyword evidence="5 9" id="KW-0653">Protein transport</keyword>
<evidence type="ECO:0000256" key="4">
    <source>
        <dbReference type="ARBA" id="ARBA00022692"/>
    </source>
</evidence>
<name>D6YTD7_WADCW</name>
<evidence type="ECO:0000256" key="2">
    <source>
        <dbReference type="ARBA" id="ARBA00022448"/>
    </source>
</evidence>
<dbReference type="Gene3D" id="1.20.5.3310">
    <property type="match status" value="1"/>
</dbReference>
<evidence type="ECO:0000256" key="6">
    <source>
        <dbReference type="ARBA" id="ARBA00022989"/>
    </source>
</evidence>
<organism evidence="10 11">
    <name type="scientific">Waddlia chondrophila (strain ATCC VR-1470 / WSU 86-1044)</name>
    <dbReference type="NCBI Taxonomy" id="716544"/>
    <lineage>
        <taxon>Bacteria</taxon>
        <taxon>Pseudomonadati</taxon>
        <taxon>Chlamydiota</taxon>
        <taxon>Chlamydiia</taxon>
        <taxon>Parachlamydiales</taxon>
        <taxon>Waddliaceae</taxon>
        <taxon>Waddlia</taxon>
    </lineage>
</organism>
<gene>
    <name evidence="9 10" type="primary">tatA</name>
    <name evidence="10" type="ordered locus">wcw_0021</name>
</gene>